<dbReference type="Pfam" id="PF02481">
    <property type="entry name" value="DNA_processg_A"/>
    <property type="match status" value="1"/>
</dbReference>
<evidence type="ECO:0000313" key="5">
    <source>
        <dbReference type="Proteomes" id="UP000636264"/>
    </source>
</evidence>
<comment type="similarity">
    <text evidence="1">Belongs to the DprA/Smf family.</text>
</comment>
<evidence type="ECO:0000259" key="2">
    <source>
        <dbReference type="Pfam" id="PF02481"/>
    </source>
</evidence>
<name>A0A916RF82_9HYPH</name>
<dbReference type="SUPFAM" id="SSF102405">
    <property type="entry name" value="MCP/YpsA-like"/>
    <property type="match status" value="1"/>
</dbReference>
<dbReference type="InterPro" id="IPR057666">
    <property type="entry name" value="DrpA_SLOG"/>
</dbReference>
<dbReference type="Proteomes" id="UP000636264">
    <property type="component" value="Unassembled WGS sequence"/>
</dbReference>
<proteinExistence type="inferred from homology"/>
<dbReference type="Gene3D" id="1.10.10.10">
    <property type="entry name" value="Winged helix-like DNA-binding domain superfamily/Winged helix DNA-binding domain"/>
    <property type="match status" value="1"/>
</dbReference>
<dbReference type="Gene3D" id="3.40.50.450">
    <property type="match status" value="1"/>
</dbReference>
<reference evidence="4" key="2">
    <citation type="submission" date="2020-09" db="EMBL/GenBank/DDBJ databases">
        <authorList>
            <person name="Sun Q."/>
            <person name="Zhou Y."/>
        </authorList>
    </citation>
    <scope>NUCLEOTIDE SEQUENCE</scope>
    <source>
        <strain evidence="4">CGMCC 1.15320</strain>
    </source>
</reference>
<feature type="domain" description="Smf/DprA SLOG" evidence="2">
    <location>
        <begin position="84"/>
        <end position="290"/>
    </location>
</feature>
<evidence type="ECO:0000313" key="4">
    <source>
        <dbReference type="EMBL" id="GGA54310.1"/>
    </source>
</evidence>
<dbReference type="EMBL" id="BMIF01000001">
    <property type="protein sequence ID" value="GGA54310.1"/>
    <property type="molecule type" value="Genomic_DNA"/>
</dbReference>
<dbReference type="PANTHER" id="PTHR43022:SF1">
    <property type="entry name" value="PROTEIN SMF"/>
    <property type="match status" value="1"/>
</dbReference>
<reference evidence="4" key="1">
    <citation type="journal article" date="2014" name="Int. J. Syst. Evol. Microbiol.">
        <title>Complete genome sequence of Corynebacterium casei LMG S-19264T (=DSM 44701T), isolated from a smear-ripened cheese.</title>
        <authorList>
            <consortium name="US DOE Joint Genome Institute (JGI-PGF)"/>
            <person name="Walter F."/>
            <person name="Albersmeier A."/>
            <person name="Kalinowski J."/>
            <person name="Ruckert C."/>
        </authorList>
    </citation>
    <scope>NUCLEOTIDE SEQUENCE</scope>
    <source>
        <strain evidence="4">CGMCC 1.15320</strain>
    </source>
</reference>
<dbReference type="GO" id="GO:0009294">
    <property type="term" value="P:DNA-mediated transformation"/>
    <property type="evidence" value="ECO:0007669"/>
    <property type="project" value="InterPro"/>
</dbReference>
<dbReference type="Pfam" id="PF21102">
    <property type="entry name" value="DprA_N"/>
    <property type="match status" value="1"/>
</dbReference>
<dbReference type="AlphaFoldDB" id="A0A916RF82"/>
<feature type="domain" description="DprA winged helix" evidence="3">
    <location>
        <begin position="310"/>
        <end position="367"/>
    </location>
</feature>
<dbReference type="RefSeq" id="WP_188719336.1">
    <property type="nucleotide sequence ID" value="NZ_BMIF01000001.1"/>
</dbReference>
<dbReference type="InterPro" id="IPR003488">
    <property type="entry name" value="DprA"/>
</dbReference>
<organism evidence="4 5">
    <name type="scientific">Nitratireductor aestuarii</name>
    <dbReference type="NCBI Taxonomy" id="1735103"/>
    <lineage>
        <taxon>Bacteria</taxon>
        <taxon>Pseudomonadati</taxon>
        <taxon>Pseudomonadota</taxon>
        <taxon>Alphaproteobacteria</taxon>
        <taxon>Hyphomicrobiales</taxon>
        <taxon>Phyllobacteriaceae</taxon>
        <taxon>Nitratireductor</taxon>
    </lineage>
</organism>
<comment type="caution">
    <text evidence="4">The sequence shown here is derived from an EMBL/GenBank/DDBJ whole genome shotgun (WGS) entry which is preliminary data.</text>
</comment>
<dbReference type="InterPro" id="IPR036388">
    <property type="entry name" value="WH-like_DNA-bd_sf"/>
</dbReference>
<gene>
    <name evidence="4" type="ORF">GCM10011385_04860</name>
</gene>
<dbReference type="NCBIfam" id="TIGR00732">
    <property type="entry name" value="dprA"/>
    <property type="match status" value="1"/>
</dbReference>
<sequence>MEAQTQSRSLLSERQKRSWLRLLRTDNVGPASFRSLINRYGSADAALEALPELAARGGRDKVQLASWNEIDAELEVAERMRARFIAIGEADYPPLLARIDNPPPLIAIRGRAELLQTPACAIVGARNASITGVKFAQKMARELSGAGLLIVSGLARGIDTAAHRGSLENGTVAVLAGGLDQPYPPENHSLYEEIAVRGVVLTEMPFGWVPRAIDFPRRNRIVAGICYGLLVVEAAERSGSLISARLANEMGRLVFAVPGFPLDPRAGGTNRLLKEGATLVTKAEDIIEAISPLLGRTISVSSVEEPADLASAPMPDDTERSLVIDALGSTPVLIDDIIRHTGLQASQVALVLLELDLAGRIERHSGGFVSLLLDV</sequence>
<keyword evidence="5" id="KW-1185">Reference proteome</keyword>
<protein>
    <submittedName>
        <fullName evidence="4">DNA processing protein DprA</fullName>
    </submittedName>
</protein>
<dbReference type="PANTHER" id="PTHR43022">
    <property type="entry name" value="PROTEIN SMF"/>
    <property type="match status" value="1"/>
</dbReference>
<evidence type="ECO:0000259" key="3">
    <source>
        <dbReference type="Pfam" id="PF17782"/>
    </source>
</evidence>
<dbReference type="Pfam" id="PF17782">
    <property type="entry name" value="WHD_DprA"/>
    <property type="match status" value="1"/>
</dbReference>
<evidence type="ECO:0000256" key="1">
    <source>
        <dbReference type="ARBA" id="ARBA00006525"/>
    </source>
</evidence>
<dbReference type="InterPro" id="IPR041614">
    <property type="entry name" value="DprA_WH"/>
</dbReference>
<accession>A0A916RF82</accession>